<feature type="transmembrane region" description="Helical" evidence="4">
    <location>
        <begin position="29"/>
        <end position="50"/>
    </location>
</feature>
<protein>
    <submittedName>
        <fullName evidence="6">Two-component system, AgrA family, sensor histidine kinase AgrC</fullName>
    </submittedName>
</protein>
<dbReference type="GO" id="GO:0042802">
    <property type="term" value="F:identical protein binding"/>
    <property type="evidence" value="ECO:0007669"/>
    <property type="project" value="TreeGrafter"/>
</dbReference>
<keyword evidence="3 6" id="KW-0418">Kinase</keyword>
<feature type="domain" description="Sensor histidine kinase NatK-like C-terminal" evidence="5">
    <location>
        <begin position="324"/>
        <end position="423"/>
    </location>
</feature>
<evidence type="ECO:0000256" key="1">
    <source>
        <dbReference type="ARBA" id="ARBA00022553"/>
    </source>
</evidence>
<accession>A0A1M5TVF8</accession>
<feature type="transmembrane region" description="Helical" evidence="4">
    <location>
        <begin position="156"/>
        <end position="174"/>
    </location>
</feature>
<dbReference type="EMBL" id="FQXH01000045">
    <property type="protein sequence ID" value="SHH54767.1"/>
    <property type="molecule type" value="Genomic_DNA"/>
</dbReference>
<feature type="transmembrane region" description="Helical" evidence="4">
    <location>
        <begin position="81"/>
        <end position="104"/>
    </location>
</feature>
<keyword evidence="1" id="KW-0597">Phosphoprotein</keyword>
<evidence type="ECO:0000313" key="6">
    <source>
        <dbReference type="EMBL" id="SHH54767.1"/>
    </source>
</evidence>
<feature type="transmembrane region" description="Helical" evidence="4">
    <location>
        <begin position="56"/>
        <end position="74"/>
    </location>
</feature>
<dbReference type="Pfam" id="PF14501">
    <property type="entry name" value="HATPase_c_5"/>
    <property type="match status" value="1"/>
</dbReference>
<evidence type="ECO:0000256" key="3">
    <source>
        <dbReference type="ARBA" id="ARBA00022777"/>
    </source>
</evidence>
<sequence length="427" mass="50598">MDSLQNFIMTYIFTYSFIYVFKKLGNYKLYSLFYEMNLVIFLSLLETLLVKIFPDFLRLGIYYLVLSFGMYLVYSKNKLRFFKIYIITFGIFQISDLFIGYILYEYTSILDTYSFLKDVFFELLIIFVAVLISSLLKKVKILNLKEDIKLEESKILWFYIIFMIMVFVIIVYSFEYANYDIDMNKFVLLCMLVFFVCAIISYVIFFILYKLYIEKNEKRNIQLYVNMIEESLENMRVFRHDYRNTLMCINGYILTNNMEGLKKYFYENLMNDKYMNVNIYGLINIKNIPVKGLVSIKLAKASSLGLNLNLNIENNIEDFLLRDIDICKILGILIDNAIEASIESNDKIINIGMEDDGDEIYIIISNSFKSKPNINRIFEKGYSTKGEDRGLGLNIVRKLNKKYHNMSINTFIKDNLFHQEILIKKVL</sequence>
<gene>
    <name evidence="6" type="ORF">SAMN02744040_02314</name>
</gene>
<dbReference type="STRING" id="1123350.SAMN02744040_02314"/>
<dbReference type="GO" id="GO:0000155">
    <property type="term" value="F:phosphorelay sensor kinase activity"/>
    <property type="evidence" value="ECO:0007669"/>
    <property type="project" value="InterPro"/>
</dbReference>
<dbReference type="InterPro" id="IPR036890">
    <property type="entry name" value="HATPase_C_sf"/>
</dbReference>
<proteinExistence type="predicted"/>
<feature type="transmembrane region" description="Helical" evidence="4">
    <location>
        <begin position="186"/>
        <end position="209"/>
    </location>
</feature>
<evidence type="ECO:0000259" key="5">
    <source>
        <dbReference type="Pfam" id="PF14501"/>
    </source>
</evidence>
<dbReference type="Gene3D" id="3.30.565.10">
    <property type="entry name" value="Histidine kinase-like ATPase, C-terminal domain"/>
    <property type="match status" value="1"/>
</dbReference>
<dbReference type="SUPFAM" id="SSF55874">
    <property type="entry name" value="ATPase domain of HSP90 chaperone/DNA topoisomerase II/histidine kinase"/>
    <property type="match status" value="1"/>
</dbReference>
<dbReference type="SUPFAM" id="SSF55890">
    <property type="entry name" value="Sporulation response regulatory protein Spo0B"/>
    <property type="match status" value="1"/>
</dbReference>
<reference evidence="7" key="1">
    <citation type="submission" date="2016-11" db="EMBL/GenBank/DDBJ databases">
        <authorList>
            <person name="Varghese N."/>
            <person name="Submissions S."/>
        </authorList>
    </citation>
    <scope>NUCLEOTIDE SEQUENCE [LARGE SCALE GENOMIC DNA]</scope>
    <source>
        <strain evidence="7">DSM 15285</strain>
    </source>
</reference>
<keyword evidence="4" id="KW-1133">Transmembrane helix</keyword>
<organism evidence="6 7">
    <name type="scientific">Tepidibacter thalassicus DSM 15285</name>
    <dbReference type="NCBI Taxonomy" id="1123350"/>
    <lineage>
        <taxon>Bacteria</taxon>
        <taxon>Bacillati</taxon>
        <taxon>Bacillota</taxon>
        <taxon>Clostridia</taxon>
        <taxon>Peptostreptococcales</taxon>
        <taxon>Peptostreptococcaceae</taxon>
        <taxon>Tepidibacter</taxon>
    </lineage>
</organism>
<name>A0A1M5TVF8_9FIRM</name>
<keyword evidence="2" id="KW-0808">Transferase</keyword>
<evidence type="ECO:0000256" key="4">
    <source>
        <dbReference type="SAM" id="Phobius"/>
    </source>
</evidence>
<dbReference type="AlphaFoldDB" id="A0A1M5TVF8"/>
<dbReference type="InterPro" id="IPR032834">
    <property type="entry name" value="NatK-like_C"/>
</dbReference>
<dbReference type="PANTHER" id="PTHR40448:SF1">
    <property type="entry name" value="TWO-COMPONENT SENSOR HISTIDINE KINASE"/>
    <property type="match status" value="1"/>
</dbReference>
<keyword evidence="4" id="KW-0812">Transmembrane</keyword>
<evidence type="ECO:0000313" key="7">
    <source>
        <dbReference type="Proteomes" id="UP000242520"/>
    </source>
</evidence>
<keyword evidence="7" id="KW-1185">Reference proteome</keyword>
<feature type="transmembrane region" description="Helical" evidence="4">
    <location>
        <begin position="119"/>
        <end position="136"/>
    </location>
</feature>
<feature type="transmembrane region" description="Helical" evidence="4">
    <location>
        <begin position="6"/>
        <end position="22"/>
    </location>
</feature>
<dbReference type="InterPro" id="IPR016120">
    <property type="entry name" value="Sig_transdc_His_kin_SpoOB"/>
</dbReference>
<evidence type="ECO:0000256" key="2">
    <source>
        <dbReference type="ARBA" id="ARBA00022679"/>
    </source>
</evidence>
<keyword evidence="4" id="KW-0472">Membrane</keyword>
<dbReference type="PANTHER" id="PTHR40448">
    <property type="entry name" value="TWO-COMPONENT SENSOR HISTIDINE KINASE"/>
    <property type="match status" value="1"/>
</dbReference>
<dbReference type="Proteomes" id="UP000242520">
    <property type="component" value="Unassembled WGS sequence"/>
</dbReference>